<comment type="caution">
    <text evidence="3">The sequence shown here is derived from an EMBL/GenBank/DDBJ whole genome shotgun (WGS) entry which is preliminary data.</text>
</comment>
<protein>
    <submittedName>
        <fullName evidence="3">TIGR01621 family pseudouridine synthase</fullName>
    </submittedName>
</protein>
<dbReference type="InterPro" id="IPR050188">
    <property type="entry name" value="RluA_PseudoU_synthase"/>
</dbReference>
<dbReference type="NCBIfam" id="TIGR01621">
    <property type="entry name" value="RluA-like"/>
    <property type="match status" value="1"/>
</dbReference>
<keyword evidence="4" id="KW-1185">Reference proteome</keyword>
<reference evidence="3 4" key="1">
    <citation type="submission" date="2024-04" db="EMBL/GenBank/DDBJ databases">
        <title>Draft genome sequence of Thalassolituus maritimus NBRC 116585.</title>
        <authorList>
            <person name="Miyakawa T."/>
            <person name="Kusuya Y."/>
            <person name="Miura T."/>
        </authorList>
    </citation>
    <scope>NUCLEOTIDE SEQUENCE [LARGE SCALE GENOMIC DNA]</scope>
    <source>
        <strain evidence="3 4">5NW40-0001</strain>
    </source>
</reference>
<evidence type="ECO:0000256" key="1">
    <source>
        <dbReference type="ARBA" id="ARBA00010876"/>
    </source>
</evidence>
<dbReference type="InterPro" id="IPR006224">
    <property type="entry name" value="PsdUridine_synth_RluA-like_CS"/>
</dbReference>
<dbReference type="InterPro" id="IPR020103">
    <property type="entry name" value="PsdUridine_synth_cat_dom_sf"/>
</dbReference>
<name>A0ABP9ZYJ3_9GAMM</name>
<proteinExistence type="inferred from homology"/>
<sequence length="214" mass="23602">MSVEIIAQGHGWLALNKPAGASFHSEDGSQGFFAEAENDLKQKLWPVHRLDKVTSGVLLVATDAETAAHLSSQFASRTTCKQYLALSDQRPKKKQGWIKGDMTSARNGSYRLLRTSDNPAITHFVSHFDEDSALRLFLLKPHTGKTHQLRVAMKSLGSPILGDRRYGGTDADRAYLHAWTLKFEDASGPQLITCQPSDGSWPIIPPDWCENAGD</sequence>
<evidence type="ECO:0000313" key="4">
    <source>
        <dbReference type="Proteomes" id="UP001481413"/>
    </source>
</evidence>
<accession>A0ABP9ZYJ3</accession>
<dbReference type="SUPFAM" id="SSF55120">
    <property type="entry name" value="Pseudouridine synthase"/>
    <property type="match status" value="1"/>
</dbReference>
<dbReference type="InterPro" id="IPR006145">
    <property type="entry name" value="PsdUridine_synth_RsuA/RluA"/>
</dbReference>
<dbReference type="CDD" id="cd02869">
    <property type="entry name" value="PseudoU_synth_RluA_like"/>
    <property type="match status" value="1"/>
</dbReference>
<organism evidence="3 4">
    <name type="scientific">Thalassolituus maritimus</name>
    <dbReference type="NCBI Taxonomy" id="484498"/>
    <lineage>
        <taxon>Bacteria</taxon>
        <taxon>Pseudomonadati</taxon>
        <taxon>Pseudomonadota</taxon>
        <taxon>Gammaproteobacteria</taxon>
        <taxon>Oceanospirillales</taxon>
        <taxon>Oceanospirillaceae</taxon>
        <taxon>Thalassolituus</taxon>
    </lineage>
</organism>
<evidence type="ECO:0000259" key="2">
    <source>
        <dbReference type="Pfam" id="PF00849"/>
    </source>
</evidence>
<dbReference type="InterPro" id="IPR006508">
    <property type="entry name" value="PsdUridine_synth_RluA-like"/>
</dbReference>
<dbReference type="Gene3D" id="3.30.2350.10">
    <property type="entry name" value="Pseudouridine synthase"/>
    <property type="match status" value="1"/>
</dbReference>
<dbReference type="EMBL" id="BAABWH010000003">
    <property type="protein sequence ID" value="GAA6145174.1"/>
    <property type="molecule type" value="Genomic_DNA"/>
</dbReference>
<dbReference type="Proteomes" id="UP001481413">
    <property type="component" value="Unassembled WGS sequence"/>
</dbReference>
<comment type="similarity">
    <text evidence="1">Belongs to the pseudouridine synthase RluA family.</text>
</comment>
<dbReference type="PANTHER" id="PTHR21600:SF87">
    <property type="entry name" value="RNA PSEUDOURIDYLATE SYNTHASE DOMAIN-CONTAINING PROTEIN 1"/>
    <property type="match status" value="1"/>
</dbReference>
<dbReference type="RefSeq" id="WP_353294116.1">
    <property type="nucleotide sequence ID" value="NZ_BAABWH010000003.1"/>
</dbReference>
<gene>
    <name evidence="3" type="ORF">NBRC116585_12920</name>
</gene>
<dbReference type="Pfam" id="PF00849">
    <property type="entry name" value="PseudoU_synth_2"/>
    <property type="match status" value="1"/>
</dbReference>
<dbReference type="PANTHER" id="PTHR21600">
    <property type="entry name" value="MITOCHONDRIAL RNA PSEUDOURIDINE SYNTHASE"/>
    <property type="match status" value="1"/>
</dbReference>
<evidence type="ECO:0000313" key="3">
    <source>
        <dbReference type="EMBL" id="GAA6145174.1"/>
    </source>
</evidence>
<dbReference type="PROSITE" id="PS01129">
    <property type="entry name" value="PSI_RLU"/>
    <property type="match status" value="1"/>
</dbReference>
<feature type="domain" description="Pseudouridine synthase RsuA/RluA-like" evidence="2">
    <location>
        <begin position="13"/>
        <end position="154"/>
    </location>
</feature>